<dbReference type="AlphaFoldDB" id="A0A9N7VLA5"/>
<name>A0A9N7VLA5_PLEPL</name>
<reference evidence="2" key="1">
    <citation type="submission" date="2020-03" db="EMBL/GenBank/DDBJ databases">
        <authorList>
            <person name="Weist P."/>
        </authorList>
    </citation>
    <scope>NUCLEOTIDE SEQUENCE</scope>
</reference>
<protein>
    <submittedName>
        <fullName evidence="2">Uncharacterized protein</fullName>
    </submittedName>
</protein>
<dbReference type="EMBL" id="CADEAL010004235">
    <property type="protein sequence ID" value="CAB1454987.1"/>
    <property type="molecule type" value="Genomic_DNA"/>
</dbReference>
<proteinExistence type="predicted"/>
<evidence type="ECO:0000313" key="2">
    <source>
        <dbReference type="EMBL" id="CAB1454987.1"/>
    </source>
</evidence>
<dbReference type="Proteomes" id="UP001153269">
    <property type="component" value="Unassembled WGS sequence"/>
</dbReference>
<keyword evidence="3" id="KW-1185">Reference proteome</keyword>
<organism evidence="2 3">
    <name type="scientific">Pleuronectes platessa</name>
    <name type="common">European plaice</name>
    <dbReference type="NCBI Taxonomy" id="8262"/>
    <lineage>
        <taxon>Eukaryota</taxon>
        <taxon>Metazoa</taxon>
        <taxon>Chordata</taxon>
        <taxon>Craniata</taxon>
        <taxon>Vertebrata</taxon>
        <taxon>Euteleostomi</taxon>
        <taxon>Actinopterygii</taxon>
        <taxon>Neopterygii</taxon>
        <taxon>Teleostei</taxon>
        <taxon>Neoteleostei</taxon>
        <taxon>Acanthomorphata</taxon>
        <taxon>Carangaria</taxon>
        <taxon>Pleuronectiformes</taxon>
        <taxon>Pleuronectoidei</taxon>
        <taxon>Pleuronectidae</taxon>
        <taxon>Pleuronectes</taxon>
    </lineage>
</organism>
<evidence type="ECO:0000256" key="1">
    <source>
        <dbReference type="SAM" id="MobiDB-lite"/>
    </source>
</evidence>
<feature type="compositionally biased region" description="Polar residues" evidence="1">
    <location>
        <begin position="65"/>
        <end position="82"/>
    </location>
</feature>
<comment type="caution">
    <text evidence="2">The sequence shown here is derived from an EMBL/GenBank/DDBJ whole genome shotgun (WGS) entry which is preliminary data.</text>
</comment>
<sequence length="82" mass="8808">MVFSGLEVLHLLCPAQKAELLMMPGVQSLDNGTLTLIFHSLLTGGPRPPHPSPSHPPPTMSPGHNWTTPGHNWTTPGQLDDP</sequence>
<feature type="compositionally biased region" description="Pro residues" evidence="1">
    <location>
        <begin position="46"/>
        <end position="60"/>
    </location>
</feature>
<evidence type="ECO:0000313" key="3">
    <source>
        <dbReference type="Proteomes" id="UP001153269"/>
    </source>
</evidence>
<gene>
    <name evidence="2" type="ORF">PLEPLA_LOCUS42757</name>
</gene>
<feature type="region of interest" description="Disordered" evidence="1">
    <location>
        <begin position="43"/>
        <end position="82"/>
    </location>
</feature>
<accession>A0A9N7VLA5</accession>